<feature type="region of interest" description="Disordered" evidence="1">
    <location>
        <begin position="228"/>
        <end position="261"/>
    </location>
</feature>
<dbReference type="Pfam" id="PF01424">
    <property type="entry name" value="R3H"/>
    <property type="match status" value="1"/>
</dbReference>
<dbReference type="GeneID" id="17317608"/>
<evidence type="ECO:0000313" key="5">
    <source>
        <dbReference type="Proteomes" id="UP000012073"/>
    </source>
</evidence>
<evidence type="ECO:0000259" key="2">
    <source>
        <dbReference type="PROSITE" id="PS50174"/>
    </source>
</evidence>
<dbReference type="KEGG" id="ccp:CHC_T00010043001"/>
<dbReference type="GO" id="GO:0003676">
    <property type="term" value="F:nucleic acid binding"/>
    <property type="evidence" value="ECO:0007669"/>
    <property type="project" value="UniProtKB-UniRule"/>
</dbReference>
<keyword evidence="5" id="KW-1185">Reference proteome</keyword>
<dbReference type="Pfam" id="PF01585">
    <property type="entry name" value="G-patch"/>
    <property type="match status" value="1"/>
</dbReference>
<dbReference type="SMART" id="SM00443">
    <property type="entry name" value="G_patch"/>
    <property type="match status" value="1"/>
</dbReference>
<dbReference type="SUPFAM" id="SSF82708">
    <property type="entry name" value="R3H domain"/>
    <property type="match status" value="1"/>
</dbReference>
<dbReference type="InterPro" id="IPR036867">
    <property type="entry name" value="R3H_dom_sf"/>
</dbReference>
<dbReference type="STRING" id="2769.R7QM67"/>
<dbReference type="PANTHER" id="PTHR23106:SF24">
    <property type="entry name" value="ANGIOGENIC FACTOR WITH G PATCH AND FHA DOMAINS 1"/>
    <property type="match status" value="1"/>
</dbReference>
<dbReference type="CDD" id="cd02325">
    <property type="entry name" value="R3H"/>
    <property type="match status" value="1"/>
</dbReference>
<evidence type="ECO:0000256" key="1">
    <source>
        <dbReference type="SAM" id="MobiDB-lite"/>
    </source>
</evidence>
<evidence type="ECO:0000313" key="4">
    <source>
        <dbReference type="EMBL" id="CDF39597.1"/>
    </source>
</evidence>
<dbReference type="EMBL" id="HG002055">
    <property type="protein sequence ID" value="CDF39597.1"/>
    <property type="molecule type" value="Genomic_DNA"/>
</dbReference>
<dbReference type="PANTHER" id="PTHR23106">
    <property type="entry name" value="ANGIOGENIC FACTOR WITH G PATCH AND FHA DOMAINS 1"/>
    <property type="match status" value="1"/>
</dbReference>
<dbReference type="OrthoDB" id="12317at2759"/>
<gene>
    <name evidence="4" type="ORF">CHC_T00010043001</name>
</gene>
<accession>R7QM67</accession>
<dbReference type="InterPro" id="IPR053027">
    <property type="entry name" value="AGGF1"/>
</dbReference>
<dbReference type="Proteomes" id="UP000012073">
    <property type="component" value="Unassembled WGS sequence"/>
</dbReference>
<dbReference type="InterPro" id="IPR000467">
    <property type="entry name" value="G_patch_dom"/>
</dbReference>
<feature type="compositionally biased region" description="Basic residues" evidence="1">
    <location>
        <begin position="233"/>
        <end position="259"/>
    </location>
</feature>
<protein>
    <submittedName>
        <fullName evidence="4">G-patch conserved protein</fullName>
    </submittedName>
</protein>
<name>R7QM67_CHOCR</name>
<evidence type="ECO:0000259" key="3">
    <source>
        <dbReference type="PROSITE" id="PS51061"/>
    </source>
</evidence>
<feature type="domain" description="R3H" evidence="3">
    <location>
        <begin position="69"/>
        <end position="139"/>
    </location>
</feature>
<dbReference type="AlphaFoldDB" id="R7QM67"/>
<proteinExistence type="predicted"/>
<reference evidence="5" key="1">
    <citation type="journal article" date="2013" name="Proc. Natl. Acad. Sci. U.S.A.">
        <title>Genome structure and metabolic features in the red seaweed Chondrus crispus shed light on evolution of the Archaeplastida.</title>
        <authorList>
            <person name="Collen J."/>
            <person name="Porcel B."/>
            <person name="Carre W."/>
            <person name="Ball S.G."/>
            <person name="Chaparro C."/>
            <person name="Tonon T."/>
            <person name="Barbeyron T."/>
            <person name="Michel G."/>
            <person name="Noel B."/>
            <person name="Valentin K."/>
            <person name="Elias M."/>
            <person name="Artiguenave F."/>
            <person name="Arun A."/>
            <person name="Aury J.M."/>
            <person name="Barbosa-Neto J.F."/>
            <person name="Bothwell J.H."/>
            <person name="Bouget F.Y."/>
            <person name="Brillet L."/>
            <person name="Cabello-Hurtado F."/>
            <person name="Capella-Gutierrez S."/>
            <person name="Charrier B."/>
            <person name="Cladiere L."/>
            <person name="Cock J.M."/>
            <person name="Coelho S.M."/>
            <person name="Colleoni C."/>
            <person name="Czjzek M."/>
            <person name="Da Silva C."/>
            <person name="Delage L."/>
            <person name="Denoeud F."/>
            <person name="Deschamps P."/>
            <person name="Dittami S.M."/>
            <person name="Gabaldon T."/>
            <person name="Gachon C.M."/>
            <person name="Groisillier A."/>
            <person name="Herve C."/>
            <person name="Jabbari K."/>
            <person name="Katinka M."/>
            <person name="Kloareg B."/>
            <person name="Kowalczyk N."/>
            <person name="Labadie K."/>
            <person name="Leblanc C."/>
            <person name="Lopez P.J."/>
            <person name="McLachlan D.H."/>
            <person name="Meslet-Cladiere L."/>
            <person name="Moustafa A."/>
            <person name="Nehr Z."/>
            <person name="Nyvall Collen P."/>
            <person name="Panaud O."/>
            <person name="Partensky F."/>
            <person name="Poulain J."/>
            <person name="Rensing S.A."/>
            <person name="Rousvoal S."/>
            <person name="Samson G."/>
            <person name="Symeonidi A."/>
            <person name="Weissenbach J."/>
            <person name="Zambounis A."/>
            <person name="Wincker P."/>
            <person name="Boyen C."/>
        </authorList>
    </citation>
    <scope>NUCLEOTIDE SEQUENCE [LARGE SCALE GENOMIC DNA]</scope>
    <source>
        <strain evidence="5">cv. Stackhouse</strain>
    </source>
</reference>
<feature type="domain" description="G-patch" evidence="2">
    <location>
        <begin position="339"/>
        <end position="384"/>
    </location>
</feature>
<dbReference type="PROSITE" id="PS50174">
    <property type="entry name" value="G_PATCH"/>
    <property type="match status" value="1"/>
</dbReference>
<sequence>MRQSYLHRHQPHRNERHEYQCHPQAPKRKRWVSDAAAVVVSRPREQASPTPRPLPAFEACPPEACPLSMRANWALVEAHALFAYRHFKLNPAPSTTYTCPPMCGSKTRLAMHRAAEVLGCRSVSNGKGRERQVVLTWTKDGVFPIGELSVILAVRVVLVGLFIDCAKGRKGNATVKKARREARKARRKEERLEAATRVADKGTDVVVDEAVEKYWQEMLQPNLMCYDGAKAPGQRKKEKKAKKKAKKKANKKAKRKAKRQTMAGKMIEVPEQNDPVRNGVPLPSEYGPGYPDAHPFFERWDPGTYQLVDGYATHAALRGGEQRRRKASQAGPSARPLASSNRGFAMLEKMGWKQGEGLGTNKEGMTEPLEPQQRSKRTGLGVGR</sequence>
<dbReference type="Gene3D" id="3.30.1370.50">
    <property type="entry name" value="R3H-like domain"/>
    <property type="match status" value="1"/>
</dbReference>
<dbReference type="InterPro" id="IPR001374">
    <property type="entry name" value="R3H_dom"/>
</dbReference>
<dbReference type="RefSeq" id="XP_005709891.1">
    <property type="nucleotide sequence ID" value="XM_005709834.1"/>
</dbReference>
<feature type="region of interest" description="Disordered" evidence="1">
    <location>
        <begin position="319"/>
        <end position="384"/>
    </location>
</feature>
<dbReference type="PROSITE" id="PS51061">
    <property type="entry name" value="R3H"/>
    <property type="match status" value="1"/>
</dbReference>
<organism evidence="4 5">
    <name type="scientific">Chondrus crispus</name>
    <name type="common">Carrageen Irish moss</name>
    <name type="synonym">Polymorpha crispa</name>
    <dbReference type="NCBI Taxonomy" id="2769"/>
    <lineage>
        <taxon>Eukaryota</taxon>
        <taxon>Rhodophyta</taxon>
        <taxon>Florideophyceae</taxon>
        <taxon>Rhodymeniophycidae</taxon>
        <taxon>Gigartinales</taxon>
        <taxon>Gigartinaceae</taxon>
        <taxon>Chondrus</taxon>
    </lineage>
</organism>
<dbReference type="Gramene" id="CDF39597">
    <property type="protein sequence ID" value="CDF39597"/>
    <property type="gene ID" value="CHC_T00010043001"/>
</dbReference>